<dbReference type="RefSeq" id="WP_283222826.1">
    <property type="nucleotide sequence ID" value="NZ_JASGBH010000001.1"/>
</dbReference>
<accession>A0ABT6X2S4</accession>
<comment type="caution">
    <text evidence="2">The sequence shown here is derived from an EMBL/GenBank/DDBJ whole genome shotgun (WGS) entry which is preliminary data.</text>
</comment>
<evidence type="ECO:0000259" key="1">
    <source>
        <dbReference type="Pfam" id="PF07883"/>
    </source>
</evidence>
<evidence type="ECO:0000313" key="2">
    <source>
        <dbReference type="EMBL" id="MDI9232416.1"/>
    </source>
</evidence>
<protein>
    <submittedName>
        <fullName evidence="2">Cupin domain-containing protein</fullName>
    </submittedName>
</protein>
<dbReference type="SUPFAM" id="SSF51182">
    <property type="entry name" value="RmlC-like cupins"/>
    <property type="match status" value="1"/>
</dbReference>
<dbReference type="Gene3D" id="2.60.120.10">
    <property type="entry name" value="Jelly Rolls"/>
    <property type="match status" value="1"/>
</dbReference>
<dbReference type="Pfam" id="PF07883">
    <property type="entry name" value="Cupin_2"/>
    <property type="match status" value="1"/>
</dbReference>
<keyword evidence="3" id="KW-1185">Reference proteome</keyword>
<dbReference type="Proteomes" id="UP001431902">
    <property type="component" value="Unassembled WGS sequence"/>
</dbReference>
<proteinExistence type="predicted"/>
<dbReference type="CDD" id="cd06980">
    <property type="entry name" value="cupin_bxe_c0505"/>
    <property type="match status" value="1"/>
</dbReference>
<sequence>MAFSIQHAQDGEFKFDGLRPYFEYRDLGIQQATDGLAVMHVIRAREGTHATGEWHHHKVSLQVVYVLKGWAIFEYEGQGQHRLEAGTCVHQPPGIRHREIAHSEDLELIEIVLPANFETVTSPA</sequence>
<dbReference type="InterPro" id="IPR014710">
    <property type="entry name" value="RmlC-like_jellyroll"/>
</dbReference>
<feature type="domain" description="Cupin type-2" evidence="1">
    <location>
        <begin position="50"/>
        <end position="111"/>
    </location>
</feature>
<organism evidence="2 3">
    <name type="scientific">Limnohabitans lacus</name>
    <dbReference type="NCBI Taxonomy" id="3045173"/>
    <lineage>
        <taxon>Bacteria</taxon>
        <taxon>Pseudomonadati</taxon>
        <taxon>Pseudomonadota</taxon>
        <taxon>Betaproteobacteria</taxon>
        <taxon>Burkholderiales</taxon>
        <taxon>Comamonadaceae</taxon>
        <taxon>Limnohabitans</taxon>
    </lineage>
</organism>
<dbReference type="EMBL" id="JASGBH010000001">
    <property type="protein sequence ID" value="MDI9232416.1"/>
    <property type="molecule type" value="Genomic_DNA"/>
</dbReference>
<gene>
    <name evidence="2" type="ORF">QLQ16_01040</name>
</gene>
<reference evidence="2" key="1">
    <citation type="submission" date="2023-05" db="EMBL/GenBank/DDBJ databases">
        <title>Limnohabitans sp. strain HM2-2 Genome sequencing and assembly.</title>
        <authorList>
            <person name="Jung Y."/>
        </authorList>
    </citation>
    <scope>NUCLEOTIDE SEQUENCE</scope>
    <source>
        <strain evidence="2">HM2-2</strain>
    </source>
</reference>
<name>A0ABT6X2S4_9BURK</name>
<dbReference type="InterPro" id="IPR011051">
    <property type="entry name" value="RmlC_Cupin_sf"/>
</dbReference>
<evidence type="ECO:0000313" key="3">
    <source>
        <dbReference type="Proteomes" id="UP001431902"/>
    </source>
</evidence>
<dbReference type="InterPro" id="IPR013096">
    <property type="entry name" value="Cupin_2"/>
</dbReference>